<evidence type="ECO:0000256" key="11">
    <source>
        <dbReference type="RuleBase" id="RU000587"/>
    </source>
</evidence>
<evidence type="ECO:0000313" key="13">
    <source>
        <dbReference type="Proteomes" id="UP001171751"/>
    </source>
</evidence>
<dbReference type="InterPro" id="IPR000811">
    <property type="entry name" value="Glyco_trans_35"/>
</dbReference>
<dbReference type="FunFam" id="3.40.50.2000:FF:000003">
    <property type="entry name" value="Alpha-1,4 glucan phosphorylase"/>
    <property type="match status" value="1"/>
</dbReference>
<dbReference type="PROSITE" id="PS00102">
    <property type="entry name" value="PHOSPHORYLASE"/>
    <property type="match status" value="1"/>
</dbReference>
<accession>A0AA43UCP9</accession>
<comment type="cofactor">
    <cofactor evidence="2 11">
        <name>pyridoxal 5'-phosphate</name>
        <dbReference type="ChEBI" id="CHEBI:597326"/>
    </cofactor>
</comment>
<dbReference type="InterPro" id="IPR035090">
    <property type="entry name" value="Pyridoxal_P_attach_site"/>
</dbReference>
<protein>
    <recommendedName>
        <fullName evidence="11">Alpha-1,4 glucan phosphorylase</fullName>
        <ecNumber evidence="11">2.4.1.1</ecNumber>
    </recommendedName>
</protein>
<evidence type="ECO:0000256" key="8">
    <source>
        <dbReference type="ARBA" id="ARBA00023277"/>
    </source>
</evidence>
<gene>
    <name evidence="12" type="ORF">Q4F26_04205</name>
</gene>
<dbReference type="EC" id="2.4.1.1" evidence="11"/>
<dbReference type="Gene3D" id="3.40.50.2000">
    <property type="entry name" value="Glycogen Phosphorylase B"/>
    <property type="match status" value="2"/>
</dbReference>
<evidence type="ECO:0000256" key="6">
    <source>
        <dbReference type="ARBA" id="ARBA00022679"/>
    </source>
</evidence>
<comment type="similarity">
    <text evidence="3 11">Belongs to the glycogen phosphorylase family.</text>
</comment>
<keyword evidence="13" id="KW-1185">Reference proteome</keyword>
<evidence type="ECO:0000256" key="5">
    <source>
        <dbReference type="ARBA" id="ARBA00022676"/>
    </source>
</evidence>
<comment type="caution">
    <text evidence="12">The sequence shown here is derived from an EMBL/GenBank/DDBJ whole genome shotgun (WGS) entry which is preliminary data.</text>
</comment>
<dbReference type="Proteomes" id="UP001171751">
    <property type="component" value="Unassembled WGS sequence"/>
</dbReference>
<dbReference type="PANTHER" id="PTHR11468:SF3">
    <property type="entry name" value="GLYCOGEN PHOSPHORYLASE, LIVER FORM"/>
    <property type="match status" value="1"/>
</dbReference>
<dbReference type="Pfam" id="PF00343">
    <property type="entry name" value="Phosphorylase"/>
    <property type="match status" value="1"/>
</dbReference>
<dbReference type="GO" id="GO:0005737">
    <property type="term" value="C:cytoplasm"/>
    <property type="evidence" value="ECO:0007669"/>
    <property type="project" value="TreeGrafter"/>
</dbReference>
<proteinExistence type="inferred from homology"/>
<dbReference type="CDD" id="cd04300">
    <property type="entry name" value="GT35_Glycogen_Phosphorylase"/>
    <property type="match status" value="1"/>
</dbReference>
<keyword evidence="8 11" id="KW-0119">Carbohydrate metabolism</keyword>
<evidence type="ECO:0000256" key="9">
    <source>
        <dbReference type="ARBA" id="ARBA00025174"/>
    </source>
</evidence>
<organism evidence="12 13">
    <name type="scientific">Atopococcus tabaci</name>
    <dbReference type="NCBI Taxonomy" id="269774"/>
    <lineage>
        <taxon>Bacteria</taxon>
        <taxon>Bacillati</taxon>
        <taxon>Bacillota</taxon>
        <taxon>Bacilli</taxon>
        <taxon>Lactobacillales</taxon>
        <taxon>Carnobacteriaceae</taxon>
        <taxon>Atopococcus</taxon>
    </lineage>
</organism>
<comment type="function">
    <text evidence="11">Allosteric enzyme that catalyzes the rate-limiting step in glycogen catabolism, the phosphorolytic cleavage of glycogen to produce glucose-1-phosphate, and plays a central role in maintaining cellular and organismal glucose homeostasis.</text>
</comment>
<comment type="catalytic activity">
    <reaction evidence="1 11">
        <text>[(1-&gt;4)-alpha-D-glucosyl](n) + phosphate = [(1-&gt;4)-alpha-D-glucosyl](n-1) + alpha-D-glucose 1-phosphate</text>
        <dbReference type="Rhea" id="RHEA:41732"/>
        <dbReference type="Rhea" id="RHEA-COMP:9584"/>
        <dbReference type="Rhea" id="RHEA-COMP:9586"/>
        <dbReference type="ChEBI" id="CHEBI:15444"/>
        <dbReference type="ChEBI" id="CHEBI:43474"/>
        <dbReference type="ChEBI" id="CHEBI:58601"/>
        <dbReference type="EC" id="2.4.1.1"/>
    </reaction>
</comment>
<dbReference type="InterPro" id="IPR011833">
    <property type="entry name" value="Glycg_phsphrylas"/>
</dbReference>
<sequence length="809" mass="92597">MNISKEQFKDDYQKAFTNMYASTLEGGSSTQQYTALGTLLRSYVAEYWRDERERYIKEGQKQVFYFSIEFLPGKFLENNANNMDILDIVEEGCKELGLDFDEITAAEAEPAIGNGGLGRLASCYMDAGASLGYPLHGNGIRYRHGLFRQKIVDGYQAELPDNWLRHRNAWEVRDHKSSVLVRFGGNVYLDGFHPVYEDTDDVVAVAYDIPMIGYHLSTVNTMRLWSAEVPPEEEEEGLASKEKYEAVDEITEFLYPDDSSYEGKLLRLKQEYFFVSAGIQTIMKSFKRYQISPKDLSEKIAIHINDTHPALAIPELMRILLDEEKLTWDQAWEITINTCAYTNHTVLREAMETWRCDMVKKLIPRIYMIIEEIDRRYVEQNKPIYGDELVQSTRPIQDDYLHMAHLAIIGSHSVNGVAGLHSKILSEDVLRDFSEMTPHKFNNKTNGISQRRYLHVANPELRELISECIGEDWLTNPASMKVLLAYQNDQSVLSKLADIKHQNKEKLAQYIKENNGIEVNTDAIFDVLIKRLHAYKRQHLQLLHIIHLYFYLKDNPQADFQPRVFIFGAKAAPSYVFAKDVIKVINEVAETINNDPDCKDKLQVVFIENYGAALAELIIPAAEISEQISLAGKEASGTGNMKMMLNGALTMGTLDGANVEINSFVGDENMFVFGLRKEEVDRYNERASYNSKDLYKSDAKIKRVVDSLVDGTFPRIQIEGQTIYDHLITHNDEYYALKDFHSFVEAQEKAAKLYKNKDEWNKKSLINIANSGPFSADYAVQRYASEIWIAQPKAMRTDKSIVTSHDEPM</sequence>
<evidence type="ECO:0000256" key="7">
    <source>
        <dbReference type="ARBA" id="ARBA00022898"/>
    </source>
</evidence>
<reference evidence="12" key="1">
    <citation type="submission" date="2023-07" db="EMBL/GenBank/DDBJ databases">
        <title>Between Cages and Wild: Unraveling the Impact of Captivity on Animal Microbiomes and Antimicrobial Resistance.</title>
        <authorList>
            <person name="Schmartz G.P."/>
            <person name="Rehner J."/>
            <person name="Schuff M.J."/>
            <person name="Becker S.L."/>
            <person name="Kravczyk M."/>
            <person name="Gurevich A."/>
            <person name="Francke R."/>
            <person name="Mueller R."/>
            <person name="Keller V."/>
            <person name="Keller A."/>
        </authorList>
    </citation>
    <scope>NUCLEOTIDE SEQUENCE</scope>
    <source>
        <strain evidence="12">S39M_St_73</strain>
    </source>
</reference>
<dbReference type="GO" id="GO:0008184">
    <property type="term" value="F:glycogen phosphorylase activity"/>
    <property type="evidence" value="ECO:0007669"/>
    <property type="project" value="InterPro"/>
</dbReference>
<comment type="function">
    <text evidence="9">Phosphorylase is an important allosteric enzyme in carbohydrate metabolism. Enzymes from different sources differ in their regulatory mechanisms and in their natural substrates. However, all known phosphorylases share catalytic and structural properties.</text>
</comment>
<dbReference type="NCBIfam" id="TIGR02093">
    <property type="entry name" value="P_ylase"/>
    <property type="match status" value="1"/>
</dbReference>
<dbReference type="SUPFAM" id="SSF53756">
    <property type="entry name" value="UDP-Glycosyltransferase/glycogen phosphorylase"/>
    <property type="match status" value="1"/>
</dbReference>
<name>A0AA43UCP9_9LACT</name>
<keyword evidence="4" id="KW-0021">Allosteric enzyme</keyword>
<keyword evidence="6 11" id="KW-0808">Transferase</keyword>
<feature type="modified residue" description="N6-(pyridoxal phosphate)lysine" evidence="10">
    <location>
        <position position="642"/>
    </location>
</feature>
<evidence type="ECO:0000256" key="10">
    <source>
        <dbReference type="PIRSR" id="PIRSR000460-1"/>
    </source>
</evidence>
<evidence type="ECO:0000256" key="4">
    <source>
        <dbReference type="ARBA" id="ARBA00022533"/>
    </source>
</evidence>
<keyword evidence="7 10" id="KW-0663">Pyridoxal phosphate</keyword>
<keyword evidence="5 11" id="KW-0328">Glycosyltransferase</keyword>
<evidence type="ECO:0000313" key="12">
    <source>
        <dbReference type="EMBL" id="MDO5457528.1"/>
    </source>
</evidence>
<evidence type="ECO:0000256" key="3">
    <source>
        <dbReference type="ARBA" id="ARBA00006047"/>
    </source>
</evidence>
<dbReference type="PANTHER" id="PTHR11468">
    <property type="entry name" value="GLYCOGEN PHOSPHORYLASE"/>
    <property type="match status" value="1"/>
</dbReference>
<dbReference type="GO" id="GO:0005980">
    <property type="term" value="P:glycogen catabolic process"/>
    <property type="evidence" value="ECO:0007669"/>
    <property type="project" value="TreeGrafter"/>
</dbReference>
<dbReference type="EMBL" id="JAUNQW010000014">
    <property type="protein sequence ID" value="MDO5457528.1"/>
    <property type="molecule type" value="Genomic_DNA"/>
</dbReference>
<evidence type="ECO:0000256" key="2">
    <source>
        <dbReference type="ARBA" id="ARBA00001933"/>
    </source>
</evidence>
<dbReference type="AlphaFoldDB" id="A0AA43UCP9"/>
<dbReference type="GO" id="GO:0030170">
    <property type="term" value="F:pyridoxal phosphate binding"/>
    <property type="evidence" value="ECO:0007669"/>
    <property type="project" value="InterPro"/>
</dbReference>
<evidence type="ECO:0000256" key="1">
    <source>
        <dbReference type="ARBA" id="ARBA00001275"/>
    </source>
</evidence>
<dbReference type="PIRSF" id="PIRSF000460">
    <property type="entry name" value="Pprylas_GlgP"/>
    <property type="match status" value="1"/>
</dbReference>